<dbReference type="InterPro" id="IPR026026">
    <property type="entry name" value="HIT_Hint"/>
</dbReference>
<evidence type="ECO:0000259" key="2">
    <source>
        <dbReference type="PROSITE" id="PS51084"/>
    </source>
</evidence>
<evidence type="ECO:0000313" key="4">
    <source>
        <dbReference type="Proteomes" id="UP001214854"/>
    </source>
</evidence>
<dbReference type="PROSITE" id="PS51084">
    <property type="entry name" value="HIT_2"/>
    <property type="match status" value="1"/>
</dbReference>
<comment type="caution">
    <text evidence="1">Lacks conserved residue(s) required for the propagation of feature annotation.</text>
</comment>
<dbReference type="Gene3D" id="3.30.428.10">
    <property type="entry name" value="HIT-like"/>
    <property type="match status" value="1"/>
</dbReference>
<organism evidence="3 4">
    <name type="scientific">Asticcacaulis aquaticus</name>
    <dbReference type="NCBI Taxonomy" id="2984212"/>
    <lineage>
        <taxon>Bacteria</taxon>
        <taxon>Pseudomonadati</taxon>
        <taxon>Pseudomonadota</taxon>
        <taxon>Alphaproteobacteria</taxon>
        <taxon>Caulobacterales</taxon>
        <taxon>Caulobacteraceae</taxon>
        <taxon>Asticcacaulis</taxon>
    </lineage>
</organism>
<dbReference type="Proteomes" id="UP001214854">
    <property type="component" value="Unassembled WGS sequence"/>
</dbReference>
<dbReference type="RefSeq" id="WP_272747107.1">
    <property type="nucleotide sequence ID" value="NZ_JAQQKX010000003.1"/>
</dbReference>
<proteinExistence type="predicted"/>
<dbReference type="PIRSF" id="PIRSF000714">
    <property type="entry name" value="HIT"/>
    <property type="match status" value="1"/>
</dbReference>
<sequence>MSDFIVDPRIEASSVKLGDLKLCEVRLQNDARFPWLVLLPKRAGLIELTDVSAEDDAALWADIRAAEKLVRLAAAHLGFPVTKINIANLGNIVAQLHIHVIARNDQDAAWPGPVWGFGQAEPFAPEQIDALVPVLRTKI</sequence>
<dbReference type="SUPFAM" id="SSF54197">
    <property type="entry name" value="HIT-like"/>
    <property type="match status" value="1"/>
</dbReference>
<evidence type="ECO:0000313" key="3">
    <source>
        <dbReference type="EMBL" id="MDC7682620.1"/>
    </source>
</evidence>
<keyword evidence="4" id="KW-1185">Reference proteome</keyword>
<dbReference type="EMBL" id="JAQQKX010000003">
    <property type="protein sequence ID" value="MDC7682620.1"/>
    <property type="molecule type" value="Genomic_DNA"/>
</dbReference>
<gene>
    <name evidence="3" type="ORF">PQU92_04995</name>
</gene>
<protein>
    <submittedName>
        <fullName evidence="3">HIT domain-containing protein</fullName>
    </submittedName>
</protein>
<dbReference type="InterPro" id="IPR036265">
    <property type="entry name" value="HIT-like_sf"/>
</dbReference>
<feature type="domain" description="HIT" evidence="2">
    <location>
        <begin position="36"/>
        <end position="110"/>
    </location>
</feature>
<reference evidence="3 4" key="1">
    <citation type="submission" date="2023-01" db="EMBL/GenBank/DDBJ databases">
        <title>Novel species of the genus Asticcacaulis isolated from rivers.</title>
        <authorList>
            <person name="Lu H."/>
        </authorList>
    </citation>
    <scope>NUCLEOTIDE SEQUENCE [LARGE SCALE GENOMIC DNA]</scope>
    <source>
        <strain evidence="3 4">BYS171W</strain>
    </source>
</reference>
<evidence type="ECO:0000256" key="1">
    <source>
        <dbReference type="PROSITE-ProRule" id="PRU00464"/>
    </source>
</evidence>
<name>A0ABT5HRB6_9CAUL</name>
<dbReference type="InterPro" id="IPR011146">
    <property type="entry name" value="HIT-like"/>
</dbReference>
<accession>A0ABT5HRB6</accession>
<dbReference type="Pfam" id="PF01230">
    <property type="entry name" value="HIT"/>
    <property type="match status" value="1"/>
</dbReference>
<comment type="caution">
    <text evidence="3">The sequence shown here is derived from an EMBL/GenBank/DDBJ whole genome shotgun (WGS) entry which is preliminary data.</text>
</comment>